<dbReference type="GO" id="GO:0006749">
    <property type="term" value="P:glutathione metabolic process"/>
    <property type="evidence" value="ECO:0007669"/>
    <property type="project" value="TreeGrafter"/>
</dbReference>
<comment type="catalytic activity">
    <reaction evidence="6">
        <text>RX + glutathione = an S-substituted glutathione + a halide anion + H(+)</text>
        <dbReference type="Rhea" id="RHEA:16437"/>
        <dbReference type="ChEBI" id="CHEBI:15378"/>
        <dbReference type="ChEBI" id="CHEBI:16042"/>
        <dbReference type="ChEBI" id="CHEBI:17792"/>
        <dbReference type="ChEBI" id="CHEBI:57925"/>
        <dbReference type="ChEBI" id="CHEBI:90779"/>
        <dbReference type="EC" id="2.5.1.18"/>
    </reaction>
</comment>
<proteinExistence type="inferred from homology"/>
<dbReference type="InterPro" id="IPR004045">
    <property type="entry name" value="Glutathione_S-Trfase_N"/>
</dbReference>
<dbReference type="SUPFAM" id="SSF47616">
    <property type="entry name" value="GST C-terminal domain-like"/>
    <property type="match status" value="1"/>
</dbReference>
<dbReference type="PANTHER" id="PTHR43969:SF9">
    <property type="entry name" value="GLUTATHIONE S TRANSFERASE D10, ISOFORM A-RELATED"/>
    <property type="match status" value="1"/>
</dbReference>
<evidence type="ECO:0000313" key="10">
    <source>
        <dbReference type="Proteomes" id="UP001153620"/>
    </source>
</evidence>
<evidence type="ECO:0000256" key="1">
    <source>
        <dbReference type="ARBA" id="ARBA00009899"/>
    </source>
</evidence>
<dbReference type="Proteomes" id="UP001153620">
    <property type="component" value="Chromosome 1"/>
</dbReference>
<comment type="similarity">
    <text evidence="1">Belongs to the GST superfamily. Theta family.</text>
</comment>
<dbReference type="FunFam" id="1.20.1050.10:FF:000007">
    <property type="entry name" value="Glutathione S-transferase 1-1"/>
    <property type="match status" value="1"/>
</dbReference>
<evidence type="ECO:0000259" key="7">
    <source>
        <dbReference type="PROSITE" id="PS50404"/>
    </source>
</evidence>
<evidence type="ECO:0000256" key="4">
    <source>
        <dbReference type="ARBA" id="ARBA00022679"/>
    </source>
</evidence>
<reference evidence="9" key="1">
    <citation type="submission" date="2022-01" db="EMBL/GenBank/DDBJ databases">
        <authorList>
            <person name="King R."/>
        </authorList>
    </citation>
    <scope>NUCLEOTIDE SEQUENCE</scope>
</reference>
<dbReference type="Pfam" id="PF02798">
    <property type="entry name" value="GST_N"/>
    <property type="match status" value="1"/>
</dbReference>
<reference evidence="9" key="2">
    <citation type="submission" date="2022-10" db="EMBL/GenBank/DDBJ databases">
        <authorList>
            <consortium name="ENA_rothamsted_submissions"/>
            <consortium name="culmorum"/>
            <person name="King R."/>
        </authorList>
    </citation>
    <scope>NUCLEOTIDE SEQUENCE</scope>
</reference>
<protein>
    <recommendedName>
        <fullName evidence="3">glutathione transferase</fullName>
        <ecNumber evidence="3">2.5.1.18</ecNumber>
    </recommendedName>
    <alternativeName>
        <fullName evidence="5">GST class-theta</fullName>
    </alternativeName>
</protein>
<dbReference type="PANTHER" id="PTHR43969">
    <property type="entry name" value="GLUTATHIONE S TRANSFERASE D10, ISOFORM A-RELATED"/>
    <property type="match status" value="1"/>
</dbReference>
<gene>
    <name evidence="9" type="ORF">CHIRRI_LOCUS794</name>
</gene>
<evidence type="ECO:0000256" key="5">
    <source>
        <dbReference type="ARBA" id="ARBA00041523"/>
    </source>
</evidence>
<keyword evidence="4" id="KW-0808">Transferase</keyword>
<accession>A0A9N9WMN5</accession>
<name>A0A9N9WMN5_9DIPT</name>
<dbReference type="Gene3D" id="1.20.1050.10">
    <property type="match status" value="1"/>
</dbReference>
<evidence type="ECO:0000313" key="9">
    <source>
        <dbReference type="EMBL" id="CAG9797807.1"/>
    </source>
</evidence>
<dbReference type="PROSITE" id="PS50405">
    <property type="entry name" value="GST_CTER"/>
    <property type="match status" value="1"/>
</dbReference>
<comment type="subunit">
    <text evidence="2">Homodimer.</text>
</comment>
<dbReference type="GO" id="GO:0004364">
    <property type="term" value="F:glutathione transferase activity"/>
    <property type="evidence" value="ECO:0007669"/>
    <property type="project" value="UniProtKB-EC"/>
</dbReference>
<dbReference type="SUPFAM" id="SSF52833">
    <property type="entry name" value="Thioredoxin-like"/>
    <property type="match status" value="1"/>
</dbReference>
<dbReference type="CDD" id="cd03177">
    <property type="entry name" value="GST_C_Delta_Epsilon"/>
    <property type="match status" value="1"/>
</dbReference>
<evidence type="ECO:0000256" key="3">
    <source>
        <dbReference type="ARBA" id="ARBA00012452"/>
    </source>
</evidence>
<evidence type="ECO:0000259" key="8">
    <source>
        <dbReference type="PROSITE" id="PS50405"/>
    </source>
</evidence>
<feature type="domain" description="GST C-terminal" evidence="8">
    <location>
        <begin position="91"/>
        <end position="215"/>
    </location>
</feature>
<dbReference type="SFLD" id="SFLDS00019">
    <property type="entry name" value="Glutathione_Transferase_(cytos"/>
    <property type="match status" value="1"/>
</dbReference>
<dbReference type="OrthoDB" id="2309723at2759"/>
<dbReference type="PROSITE" id="PS50404">
    <property type="entry name" value="GST_NTER"/>
    <property type="match status" value="1"/>
</dbReference>
<evidence type="ECO:0000256" key="2">
    <source>
        <dbReference type="ARBA" id="ARBA00011738"/>
    </source>
</evidence>
<dbReference type="AlphaFoldDB" id="A0A9N9WMN5"/>
<sequence length="222" mass="25188">MSRKLPMTLYHNCFSPPSRMAVLAVRNLALEIDVRNIDIYKGEQNTPEYLRVNPLHQVPCLVHENFVLTESRAIIMYLASLTDSPLYPTNDLKKRALVDSRLFFDATNSFVAVKNFARPVLRSGVKKIPSAAREDIKILLNTLDSFLDKSEWFAGDEMTIADLAILASVGTIKCWGVNFKEFPKLNGWFEKCKNLPGFSENHEGSQALAEKLSKLLEEPLWK</sequence>
<dbReference type="EMBL" id="OU895877">
    <property type="protein sequence ID" value="CAG9797807.1"/>
    <property type="molecule type" value="Genomic_DNA"/>
</dbReference>
<dbReference type="InterPro" id="IPR036282">
    <property type="entry name" value="Glutathione-S-Trfase_C_sf"/>
</dbReference>
<dbReference type="EC" id="2.5.1.18" evidence="3"/>
<organism evidence="9 10">
    <name type="scientific">Chironomus riparius</name>
    <dbReference type="NCBI Taxonomy" id="315576"/>
    <lineage>
        <taxon>Eukaryota</taxon>
        <taxon>Metazoa</taxon>
        <taxon>Ecdysozoa</taxon>
        <taxon>Arthropoda</taxon>
        <taxon>Hexapoda</taxon>
        <taxon>Insecta</taxon>
        <taxon>Pterygota</taxon>
        <taxon>Neoptera</taxon>
        <taxon>Endopterygota</taxon>
        <taxon>Diptera</taxon>
        <taxon>Nematocera</taxon>
        <taxon>Chironomoidea</taxon>
        <taxon>Chironomidae</taxon>
        <taxon>Chironominae</taxon>
        <taxon>Chironomus</taxon>
    </lineage>
</organism>
<evidence type="ECO:0000256" key="6">
    <source>
        <dbReference type="ARBA" id="ARBA00047960"/>
    </source>
</evidence>
<dbReference type="InterPro" id="IPR036249">
    <property type="entry name" value="Thioredoxin-like_sf"/>
</dbReference>
<dbReference type="InterPro" id="IPR040079">
    <property type="entry name" value="Glutathione_S-Trfase"/>
</dbReference>
<dbReference type="Pfam" id="PF00043">
    <property type="entry name" value="GST_C"/>
    <property type="match status" value="1"/>
</dbReference>
<dbReference type="InterPro" id="IPR010987">
    <property type="entry name" value="Glutathione-S-Trfase_C-like"/>
</dbReference>
<dbReference type="SFLD" id="SFLDG01153">
    <property type="entry name" value="Main.4:_Theta-like"/>
    <property type="match status" value="1"/>
</dbReference>
<dbReference type="Gene3D" id="3.40.30.10">
    <property type="entry name" value="Glutaredoxin"/>
    <property type="match status" value="1"/>
</dbReference>
<dbReference type="SFLD" id="SFLDG00358">
    <property type="entry name" value="Main_(cytGST)"/>
    <property type="match status" value="1"/>
</dbReference>
<feature type="domain" description="GST N-terminal" evidence="7">
    <location>
        <begin position="5"/>
        <end position="86"/>
    </location>
</feature>
<dbReference type="InterPro" id="IPR004046">
    <property type="entry name" value="GST_C"/>
</dbReference>
<keyword evidence="10" id="KW-1185">Reference proteome</keyword>